<evidence type="ECO:0000256" key="1">
    <source>
        <dbReference type="SAM" id="Phobius"/>
    </source>
</evidence>
<organism evidence="3 4">
    <name type="scientific">Bartonella bacilliformis Ver097</name>
    <dbReference type="NCBI Taxonomy" id="1293911"/>
    <lineage>
        <taxon>Bacteria</taxon>
        <taxon>Pseudomonadati</taxon>
        <taxon>Pseudomonadota</taxon>
        <taxon>Alphaproteobacteria</taxon>
        <taxon>Hyphomicrobiales</taxon>
        <taxon>Bartonellaceae</taxon>
        <taxon>Bartonella</taxon>
    </lineage>
</organism>
<feature type="transmembrane region" description="Helical" evidence="1">
    <location>
        <begin position="12"/>
        <end position="31"/>
    </location>
</feature>
<dbReference type="PANTHER" id="PTHR30441:SF4">
    <property type="entry name" value="PROTEIN ASMA"/>
    <property type="match status" value="1"/>
</dbReference>
<proteinExistence type="predicted"/>
<evidence type="ECO:0000313" key="3">
    <source>
        <dbReference type="EMBL" id="KEG21073.1"/>
    </source>
</evidence>
<name>A0A072R563_BARBA</name>
<gene>
    <name evidence="3" type="ORF">H710_00017</name>
</gene>
<keyword evidence="1" id="KW-0472">Membrane</keyword>
<dbReference type="GO" id="GO:0005886">
    <property type="term" value="C:plasma membrane"/>
    <property type="evidence" value="ECO:0007669"/>
    <property type="project" value="TreeGrafter"/>
</dbReference>
<comment type="caution">
    <text evidence="3">The sequence shown here is derived from an EMBL/GenBank/DDBJ whole genome shotgun (WGS) entry which is preliminary data.</text>
</comment>
<feature type="domain" description="AsmA" evidence="2">
    <location>
        <begin position="7"/>
        <end position="199"/>
    </location>
</feature>
<dbReference type="HOGENOM" id="CLU_029420_0_0_5"/>
<dbReference type="STRING" id="1293911.H710_00017"/>
<dbReference type="RefSeq" id="WP_041848835.1">
    <property type="nucleotide sequence ID" value="NZ_KL503802.1"/>
</dbReference>
<sequence>MCARIVKFLSGIFFAVVFLCGAAVIILPYIVSTDAIRIRLAQDLSAWTGYNVQLRDPPRLDLFPYPKAFLSGVTLTQKIDKNAPLMEAESIEVDLSLIDLLWKRISFSETRIIRPQFVIEKPVKTVADFFDTLSQSQGMLGLTIRNAREVVMHNPDQPDVEHLLRQPFGRVVIKNGVLVYRDRVSNVAEKITGLNATMDWPELTRAVRFRANAHWRGELTELIINADQALLLLAGGKSPLKISINSLRGSITFVGQAQLSEYYVVDGKVSVRSPGWDQTLAWIGGREFWGHQFKIPIVWESRFLAQPTCIQMNNVTFIMGAANARGALEFNFQNSVPIITGSLAFDDLDLSVLGSTLLSVEEKNKFFDTTIFDRIGLDVRLSALRAKVDNVELTNLAAAIQLKNGRGVFDLGNANLFGGSIQSNIQMIPNDKKVRIKGRTSGTSIDTKAVSDALGFFPFVQAKTDFIMTTQMLVGRWSEILTKMQGQLTLNMSAGRLIGYDLDNLQKQLLKNDQFLLVNDNGISTAFDRLDIKAKFASDAMTMLTLSMYTTNWNLFIQRPTTLSVTKGKQNKQILRAELQSNNRSETVCKDIRCLTNSLVWPFTFSLDSTEQALGNFFVKKNIHKN</sequence>
<dbReference type="PATRIC" id="fig|1293911.3.peg.17"/>
<dbReference type="GO" id="GO:0090313">
    <property type="term" value="P:regulation of protein targeting to membrane"/>
    <property type="evidence" value="ECO:0007669"/>
    <property type="project" value="TreeGrafter"/>
</dbReference>
<evidence type="ECO:0000313" key="4">
    <source>
        <dbReference type="Proteomes" id="UP000031740"/>
    </source>
</evidence>
<dbReference type="Proteomes" id="UP000031740">
    <property type="component" value="Unassembled WGS sequence"/>
</dbReference>
<dbReference type="EMBL" id="ASIV01000001">
    <property type="protein sequence ID" value="KEG21073.1"/>
    <property type="molecule type" value="Genomic_DNA"/>
</dbReference>
<protein>
    <recommendedName>
        <fullName evidence="2">AsmA domain-containing protein</fullName>
    </recommendedName>
</protein>
<dbReference type="Pfam" id="PF05170">
    <property type="entry name" value="AsmA"/>
    <property type="match status" value="2"/>
</dbReference>
<dbReference type="InterPro" id="IPR007844">
    <property type="entry name" value="AsmA"/>
</dbReference>
<dbReference type="PANTHER" id="PTHR30441">
    <property type="entry name" value="DUF748 DOMAIN-CONTAINING PROTEIN"/>
    <property type="match status" value="1"/>
</dbReference>
<dbReference type="InterPro" id="IPR052894">
    <property type="entry name" value="AsmA-related"/>
</dbReference>
<dbReference type="AlphaFoldDB" id="A0A072R563"/>
<evidence type="ECO:0000259" key="2">
    <source>
        <dbReference type="Pfam" id="PF05170"/>
    </source>
</evidence>
<accession>A0A072R563</accession>
<feature type="domain" description="AsmA" evidence="2">
    <location>
        <begin position="369"/>
        <end position="537"/>
    </location>
</feature>
<keyword evidence="1" id="KW-0812">Transmembrane</keyword>
<reference evidence="3 4" key="1">
    <citation type="submission" date="2013-04" db="EMBL/GenBank/DDBJ databases">
        <title>The Genome Sequence of Bartonella bacilliformis Ver097.</title>
        <authorList>
            <consortium name="The Broad Institute Genomics Platform"/>
            <consortium name="The Broad Institute Genome Sequencing Center for Infectious Disease"/>
            <person name="Feldgarden M."/>
            <person name="Kirby J."/>
            <person name="Birtles R."/>
            <person name="Dasch G."/>
            <person name="Hendrix L."/>
            <person name="Koehler J."/>
            <person name="Walker B."/>
            <person name="Young S.K."/>
            <person name="Zeng Q."/>
            <person name="Gargeya S."/>
            <person name="Fitzgerald M."/>
            <person name="Haas B."/>
            <person name="Abouelleil A."/>
            <person name="Allen A.W."/>
            <person name="Alvarado L."/>
            <person name="Arachchi H.M."/>
            <person name="Berlin A.M."/>
            <person name="Chapman S.B."/>
            <person name="Gainer-Dewar J."/>
            <person name="Goldberg J."/>
            <person name="Griggs A."/>
            <person name="Gujja S."/>
            <person name="Hansen M."/>
            <person name="Howarth C."/>
            <person name="Imamovic A."/>
            <person name="Ireland A."/>
            <person name="Larimer J."/>
            <person name="McCowan C."/>
            <person name="Murphy C."/>
            <person name="Pearson M."/>
            <person name="Poon T.W."/>
            <person name="Priest M."/>
            <person name="Roberts A."/>
            <person name="Saif S."/>
            <person name="Shea T."/>
            <person name="Sisk P."/>
            <person name="Sykes S."/>
            <person name="Wortman J."/>
            <person name="Nusbaum C."/>
            <person name="Birren B."/>
        </authorList>
    </citation>
    <scope>NUCLEOTIDE SEQUENCE [LARGE SCALE GENOMIC DNA]</scope>
    <source>
        <strain evidence="3 4">Ver097</strain>
    </source>
</reference>
<keyword evidence="1" id="KW-1133">Transmembrane helix</keyword>